<proteinExistence type="predicted"/>
<feature type="compositionally biased region" description="Polar residues" evidence="1">
    <location>
        <begin position="10"/>
        <end position="22"/>
    </location>
</feature>
<feature type="region of interest" description="Disordered" evidence="1">
    <location>
        <begin position="1"/>
        <end position="64"/>
    </location>
</feature>
<dbReference type="AlphaFoldDB" id="A0A699X7W2"/>
<reference evidence="2" key="1">
    <citation type="journal article" date="2019" name="Sci. Rep.">
        <title>Draft genome of Tanacetum cinerariifolium, the natural source of mosquito coil.</title>
        <authorList>
            <person name="Yamashiro T."/>
            <person name="Shiraishi A."/>
            <person name="Satake H."/>
            <person name="Nakayama K."/>
        </authorList>
    </citation>
    <scope>NUCLEOTIDE SEQUENCE</scope>
</reference>
<evidence type="ECO:0000313" key="2">
    <source>
        <dbReference type="EMBL" id="GFD53936.1"/>
    </source>
</evidence>
<name>A0A699X7W2_TANCI</name>
<feature type="non-terminal residue" evidence="2">
    <location>
        <position position="97"/>
    </location>
</feature>
<organism evidence="2">
    <name type="scientific">Tanacetum cinerariifolium</name>
    <name type="common">Dalmatian daisy</name>
    <name type="synonym">Chrysanthemum cinerariifolium</name>
    <dbReference type="NCBI Taxonomy" id="118510"/>
    <lineage>
        <taxon>Eukaryota</taxon>
        <taxon>Viridiplantae</taxon>
        <taxon>Streptophyta</taxon>
        <taxon>Embryophyta</taxon>
        <taxon>Tracheophyta</taxon>
        <taxon>Spermatophyta</taxon>
        <taxon>Magnoliopsida</taxon>
        <taxon>eudicotyledons</taxon>
        <taxon>Gunneridae</taxon>
        <taxon>Pentapetalae</taxon>
        <taxon>asterids</taxon>
        <taxon>campanulids</taxon>
        <taxon>Asterales</taxon>
        <taxon>Asteraceae</taxon>
        <taxon>Asteroideae</taxon>
        <taxon>Anthemideae</taxon>
        <taxon>Anthemidinae</taxon>
        <taxon>Tanacetum</taxon>
    </lineage>
</organism>
<dbReference type="EMBL" id="BKCJ011800305">
    <property type="protein sequence ID" value="GFD53936.1"/>
    <property type="molecule type" value="Genomic_DNA"/>
</dbReference>
<accession>A0A699X7W2</accession>
<protein>
    <submittedName>
        <fullName evidence="2">Uncharacterized protein</fullName>
    </submittedName>
</protein>
<sequence>MDDSLERAATTATSFDAKQNRGNIFKTKSKATPNELGSQGTSLGGGSRCQKAMGDTVTQTRSERVSKISNDSLLARVNTSQSGKDSLQITELMELCT</sequence>
<evidence type="ECO:0000256" key="1">
    <source>
        <dbReference type="SAM" id="MobiDB-lite"/>
    </source>
</evidence>
<comment type="caution">
    <text evidence="2">The sequence shown here is derived from an EMBL/GenBank/DDBJ whole genome shotgun (WGS) entry which is preliminary data.</text>
</comment>
<gene>
    <name evidence="2" type="ORF">Tci_925905</name>
</gene>